<dbReference type="Proteomes" id="UP000472971">
    <property type="component" value="Unassembled WGS sequence"/>
</dbReference>
<evidence type="ECO:0000313" key="3">
    <source>
        <dbReference type="Proteomes" id="UP000472971"/>
    </source>
</evidence>
<evidence type="ECO:0000313" key="2">
    <source>
        <dbReference type="EMBL" id="NEY80616.1"/>
    </source>
</evidence>
<dbReference type="Pfam" id="PF14035">
    <property type="entry name" value="YlzJ"/>
    <property type="match status" value="1"/>
</dbReference>
<sequence>MILYTMMPRELIFSFDQAEYGKYSTINHNGIPLLVELANDGDFQVVRVLSSNPQHFLDSRYIPGSKISLP</sequence>
<dbReference type="RefSeq" id="WP_163240197.1">
    <property type="nucleotide sequence ID" value="NZ_CP082780.1"/>
</dbReference>
<organism evidence="2 3">
    <name type="scientific">Bacillus aquiflavi</name>
    <dbReference type="NCBI Taxonomy" id="2672567"/>
    <lineage>
        <taxon>Bacteria</taxon>
        <taxon>Bacillati</taxon>
        <taxon>Bacillota</taxon>
        <taxon>Bacilli</taxon>
        <taxon>Bacillales</taxon>
        <taxon>Bacillaceae</taxon>
        <taxon>Bacillus</taxon>
    </lineage>
</organism>
<dbReference type="EMBL" id="JAAIWN010000005">
    <property type="protein sequence ID" value="NEY80616.1"/>
    <property type="molecule type" value="Genomic_DNA"/>
</dbReference>
<proteinExistence type="predicted"/>
<dbReference type="Proteomes" id="UP000570010">
    <property type="component" value="Unassembled WGS sequence"/>
</dbReference>
<evidence type="ECO:0000313" key="1">
    <source>
        <dbReference type="EMBL" id="MBA4536248.1"/>
    </source>
</evidence>
<reference evidence="2 3" key="1">
    <citation type="submission" date="2020-02" db="EMBL/GenBank/DDBJ databases">
        <title>Bacillus aquiflavi sp. nov., isolated from yellow water of strong flavor Chinese baijiu in Yibin region of China.</title>
        <authorList>
            <person name="Xie J."/>
        </authorList>
    </citation>
    <scope>NUCLEOTIDE SEQUENCE [LARGE SCALE GENOMIC DNA]</scope>
    <source>
        <strain evidence="2 3">3H-10</strain>
    </source>
</reference>
<dbReference type="EMBL" id="JACEIO010000005">
    <property type="protein sequence ID" value="MBA4536248.1"/>
    <property type="molecule type" value="Genomic_DNA"/>
</dbReference>
<evidence type="ECO:0000313" key="4">
    <source>
        <dbReference type="Proteomes" id="UP000570010"/>
    </source>
</evidence>
<name>A0A6B3VYK0_9BACI</name>
<keyword evidence="3" id="KW-1185">Reference proteome</keyword>
<dbReference type="AlphaFoldDB" id="A0A6B3VYK0"/>
<accession>A0A6B3VYK0</accession>
<dbReference type="InterPro" id="IPR025619">
    <property type="entry name" value="YlzJ"/>
</dbReference>
<reference evidence="1 4" key="2">
    <citation type="submission" date="2020-07" db="EMBL/GenBank/DDBJ databases">
        <authorList>
            <person name="Feng H."/>
        </authorList>
    </citation>
    <scope>NUCLEOTIDE SEQUENCE [LARGE SCALE GENOMIC DNA]</scope>
    <source>
        <strain evidence="4">s-12</strain>
        <strain evidence="1">S-12</strain>
    </source>
</reference>
<protein>
    <submittedName>
        <fullName evidence="2">Ribonuclease</fullName>
    </submittedName>
    <submittedName>
        <fullName evidence="1">YlzJ-like family protein</fullName>
    </submittedName>
</protein>
<gene>
    <name evidence="2" type="ORF">G4D64_03560</name>
    <name evidence="1" type="ORF">H1Z61_03595</name>
</gene>
<comment type="caution">
    <text evidence="2">The sequence shown here is derived from an EMBL/GenBank/DDBJ whole genome shotgun (WGS) entry which is preliminary data.</text>
</comment>